<organism evidence="3 4">
    <name type="scientific">Ruminococcus flavefaciens</name>
    <dbReference type="NCBI Taxonomy" id="1265"/>
    <lineage>
        <taxon>Bacteria</taxon>
        <taxon>Bacillati</taxon>
        <taxon>Bacillota</taxon>
        <taxon>Clostridia</taxon>
        <taxon>Eubacteriales</taxon>
        <taxon>Oscillospiraceae</taxon>
        <taxon>Ruminococcus</taxon>
    </lineage>
</organism>
<keyword evidence="1" id="KW-0472">Membrane</keyword>
<sequence length="453" mass="50141">MKSIKRTQRVTSLIILLFIIGMAILVLKILHESSFYMMNSDQLQLGFVYDRKGDVLYDGTGKGSYPDNYFIDVGNIIGDEKGQMDNTLVARNLEKLNNYNFSDGLLKDGGKAAIYTTLDHAANRAVFDAYGYMKGCVSAYNYKTGEMLVCTSLPSLDVTKGYDNIQSFESATLLSKNLYGTVPGSTQKVSTIISALEIMGSGLLYSKSYTCNGNYINQTGGQIDCHNPYGHGTQNIQEAFENSCNPFFAQLIEDSDLPFERLKKQYEKLGYVLNGDKPKYLDIDGIQCETASTTLENPLEFKTQWGCIGQGDTLVSPIQLMMWESAIANESGKMTMPYFIDHVTNTRGAVKEKAKTKYSDKIFSESTASATKQIMLTNGSDRYSYLISGYKVGVKSGTAQVQEGAKENSLLVGFVDDPSFPIAFCILIEDKDSGWITTENIAQVLLDNLKNNF</sequence>
<dbReference type="InterPro" id="IPR050515">
    <property type="entry name" value="Beta-lactam/transpept"/>
</dbReference>
<dbReference type="SUPFAM" id="SSF56601">
    <property type="entry name" value="beta-lactamase/transpeptidase-like"/>
    <property type="match status" value="1"/>
</dbReference>
<dbReference type="GO" id="GO:0008658">
    <property type="term" value="F:penicillin binding"/>
    <property type="evidence" value="ECO:0007669"/>
    <property type="project" value="InterPro"/>
</dbReference>
<evidence type="ECO:0000256" key="1">
    <source>
        <dbReference type="SAM" id="Phobius"/>
    </source>
</evidence>
<reference evidence="3 4" key="1">
    <citation type="submission" date="2016-10" db="EMBL/GenBank/DDBJ databases">
        <authorList>
            <person name="de Groot N.N."/>
        </authorList>
    </citation>
    <scope>NUCLEOTIDE SEQUENCE [LARGE SCALE GENOMIC DNA]</scope>
    <source>
        <strain evidence="3 4">YAD2003</strain>
    </source>
</reference>
<dbReference type="GO" id="GO:0005886">
    <property type="term" value="C:plasma membrane"/>
    <property type="evidence" value="ECO:0007669"/>
    <property type="project" value="TreeGrafter"/>
</dbReference>
<evidence type="ECO:0000259" key="2">
    <source>
        <dbReference type="Pfam" id="PF00905"/>
    </source>
</evidence>
<dbReference type="PANTHER" id="PTHR30627">
    <property type="entry name" value="PEPTIDOGLYCAN D,D-TRANSPEPTIDASE"/>
    <property type="match status" value="1"/>
</dbReference>
<protein>
    <submittedName>
        <fullName evidence="3">Penicillin binding protein transpeptidase domain-containing protein</fullName>
    </submittedName>
</protein>
<name>A0A1H6LE64_RUMFL</name>
<evidence type="ECO:0000313" key="4">
    <source>
        <dbReference type="Proteomes" id="UP000183190"/>
    </source>
</evidence>
<proteinExistence type="predicted"/>
<dbReference type="InterPro" id="IPR012338">
    <property type="entry name" value="Beta-lactam/transpept-like"/>
</dbReference>
<dbReference type="Gene3D" id="3.40.710.10">
    <property type="entry name" value="DD-peptidase/beta-lactamase superfamily"/>
    <property type="match status" value="1"/>
</dbReference>
<dbReference type="Pfam" id="PF00905">
    <property type="entry name" value="Transpeptidase"/>
    <property type="match status" value="1"/>
</dbReference>
<dbReference type="OrthoDB" id="9766847at2"/>
<feature type="domain" description="Penicillin-binding protein transpeptidase" evidence="2">
    <location>
        <begin position="135"/>
        <end position="439"/>
    </location>
</feature>
<accession>A0A1H6LE64</accession>
<dbReference type="Proteomes" id="UP000183190">
    <property type="component" value="Unassembled WGS sequence"/>
</dbReference>
<gene>
    <name evidence="3" type="ORF">SAMN02910265_02910</name>
</gene>
<keyword evidence="1" id="KW-0812">Transmembrane</keyword>
<feature type="transmembrane region" description="Helical" evidence="1">
    <location>
        <begin position="12"/>
        <end position="30"/>
    </location>
</feature>
<dbReference type="GO" id="GO:0071555">
    <property type="term" value="P:cell wall organization"/>
    <property type="evidence" value="ECO:0007669"/>
    <property type="project" value="TreeGrafter"/>
</dbReference>
<keyword evidence="1" id="KW-1133">Transmembrane helix</keyword>
<dbReference type="RefSeq" id="WP_074718670.1">
    <property type="nucleotide sequence ID" value="NZ_FNWV01000015.1"/>
</dbReference>
<dbReference type="AlphaFoldDB" id="A0A1H6LE64"/>
<dbReference type="PANTHER" id="PTHR30627:SF24">
    <property type="entry name" value="PENICILLIN-BINDING PROTEIN 4B"/>
    <property type="match status" value="1"/>
</dbReference>
<dbReference type="InterPro" id="IPR001460">
    <property type="entry name" value="PCN-bd_Tpept"/>
</dbReference>
<dbReference type="EMBL" id="FNWV01000015">
    <property type="protein sequence ID" value="SEH82735.1"/>
    <property type="molecule type" value="Genomic_DNA"/>
</dbReference>
<evidence type="ECO:0000313" key="3">
    <source>
        <dbReference type="EMBL" id="SEH82735.1"/>
    </source>
</evidence>
<dbReference type="Gene3D" id="3.90.1310.10">
    <property type="entry name" value="Penicillin-binding protein 2a (Domain 2)"/>
    <property type="match status" value="1"/>
</dbReference>
<dbReference type="GO" id="GO:0071972">
    <property type="term" value="F:peptidoglycan L,D-transpeptidase activity"/>
    <property type="evidence" value="ECO:0007669"/>
    <property type="project" value="TreeGrafter"/>
</dbReference>